<protein>
    <submittedName>
        <fullName evidence="3">Uncharacterized protein</fullName>
    </submittedName>
</protein>
<accession>A0A1F7I2R8</accession>
<reference evidence="3 4" key="1">
    <citation type="journal article" date="2016" name="Nat. Commun.">
        <title>Thousands of microbial genomes shed light on interconnected biogeochemical processes in an aquifer system.</title>
        <authorList>
            <person name="Anantharaman K."/>
            <person name="Brown C.T."/>
            <person name="Hug L.A."/>
            <person name="Sharon I."/>
            <person name="Castelle C.J."/>
            <person name="Probst A.J."/>
            <person name="Thomas B.C."/>
            <person name="Singh A."/>
            <person name="Wilkins M.J."/>
            <person name="Karaoz U."/>
            <person name="Brodie E.L."/>
            <person name="Williams K.H."/>
            <person name="Hubbard S.S."/>
            <person name="Banfield J.F."/>
        </authorList>
    </citation>
    <scope>NUCLEOTIDE SEQUENCE [LARGE SCALE GENOMIC DNA]</scope>
</reference>
<comment type="caution">
    <text evidence="3">The sequence shown here is derived from an EMBL/GenBank/DDBJ whole genome shotgun (WGS) entry which is preliminary data.</text>
</comment>
<dbReference type="Proteomes" id="UP000176803">
    <property type="component" value="Unassembled WGS sequence"/>
</dbReference>
<keyword evidence="2" id="KW-0472">Membrane</keyword>
<gene>
    <name evidence="3" type="ORF">A3F03_03375</name>
</gene>
<feature type="transmembrane region" description="Helical" evidence="2">
    <location>
        <begin position="7"/>
        <end position="25"/>
    </location>
</feature>
<keyword evidence="2" id="KW-0812">Transmembrane</keyword>
<proteinExistence type="predicted"/>
<dbReference type="EMBL" id="MGAC01000034">
    <property type="protein sequence ID" value="OGK37665.1"/>
    <property type="molecule type" value="Genomic_DNA"/>
</dbReference>
<keyword evidence="2" id="KW-1133">Transmembrane helix</keyword>
<feature type="transmembrane region" description="Helical" evidence="2">
    <location>
        <begin position="106"/>
        <end position="126"/>
    </location>
</feature>
<evidence type="ECO:0000313" key="4">
    <source>
        <dbReference type="Proteomes" id="UP000176803"/>
    </source>
</evidence>
<feature type="compositionally biased region" description="Polar residues" evidence="1">
    <location>
        <begin position="83"/>
        <end position="94"/>
    </location>
</feature>
<dbReference type="AlphaFoldDB" id="A0A1F7I2R8"/>
<feature type="region of interest" description="Disordered" evidence="1">
    <location>
        <begin position="30"/>
        <end position="94"/>
    </location>
</feature>
<feature type="compositionally biased region" description="Low complexity" evidence="1">
    <location>
        <begin position="68"/>
        <end position="82"/>
    </location>
</feature>
<evidence type="ECO:0000256" key="2">
    <source>
        <dbReference type="SAM" id="Phobius"/>
    </source>
</evidence>
<name>A0A1F7I2R8_9BACT</name>
<sequence length="127" mass="13237">MQSLKTIFLILGIVVLISGIIYITIQLQDASKSTGVIQTRADENSSSQEEPSPAPSVTAPLLAAGIKTASPTPSSKLSPTPTFGSAYSASPTSSFEPNTLPVAGNFTSFIPVFLLLSGLLIFSAFLF</sequence>
<evidence type="ECO:0000256" key="1">
    <source>
        <dbReference type="SAM" id="MobiDB-lite"/>
    </source>
</evidence>
<organism evidence="3 4">
    <name type="scientific">Candidatus Roizmanbacteria bacterium RIFCSPHIGHO2_12_FULL_41_11</name>
    <dbReference type="NCBI Taxonomy" id="1802052"/>
    <lineage>
        <taxon>Bacteria</taxon>
        <taxon>Candidatus Roizmaniibacteriota</taxon>
    </lineage>
</organism>
<evidence type="ECO:0000313" key="3">
    <source>
        <dbReference type="EMBL" id="OGK37665.1"/>
    </source>
</evidence>